<dbReference type="InterPro" id="IPR002048">
    <property type="entry name" value="EF_hand_dom"/>
</dbReference>
<dbReference type="Pfam" id="PF01504">
    <property type="entry name" value="PIP5K"/>
    <property type="match status" value="2"/>
</dbReference>
<dbReference type="PANTHER" id="PTHR23086:SF8">
    <property type="entry name" value="PHOSPHATIDYLINOSITOL 5-PHOSPHATE 4-KINASE, ISOFORM A"/>
    <property type="match status" value="1"/>
</dbReference>
<dbReference type="GO" id="GO:0005509">
    <property type="term" value="F:calcium ion binding"/>
    <property type="evidence" value="ECO:0007669"/>
    <property type="project" value="InterPro"/>
</dbReference>
<accession>A0A8S1SVR5</accession>
<feature type="domain" description="EF-hand" evidence="2">
    <location>
        <begin position="70"/>
        <end position="105"/>
    </location>
</feature>
<dbReference type="GO" id="GO:0005886">
    <property type="term" value="C:plasma membrane"/>
    <property type="evidence" value="ECO:0007669"/>
    <property type="project" value="TreeGrafter"/>
</dbReference>
<organism evidence="4 5">
    <name type="scientific">Paramecium pentaurelia</name>
    <dbReference type="NCBI Taxonomy" id="43138"/>
    <lineage>
        <taxon>Eukaryota</taxon>
        <taxon>Sar</taxon>
        <taxon>Alveolata</taxon>
        <taxon>Ciliophora</taxon>
        <taxon>Intramacronucleata</taxon>
        <taxon>Oligohymenophorea</taxon>
        <taxon>Peniculida</taxon>
        <taxon>Parameciidae</taxon>
        <taxon>Paramecium</taxon>
    </lineage>
</organism>
<evidence type="ECO:0000259" key="3">
    <source>
        <dbReference type="PROSITE" id="PS51455"/>
    </source>
</evidence>
<name>A0A8S1SVR5_9CILI</name>
<dbReference type="SMART" id="SM00330">
    <property type="entry name" value="PIPKc"/>
    <property type="match status" value="1"/>
</dbReference>
<feature type="domain" description="PIPK" evidence="3">
    <location>
        <begin position="334"/>
        <end position="668"/>
    </location>
</feature>
<proteinExistence type="predicted"/>
<dbReference type="OrthoDB" id="2129491at2759"/>
<dbReference type="PROSITE" id="PS51455">
    <property type="entry name" value="PIPK"/>
    <property type="match status" value="1"/>
</dbReference>
<dbReference type="PROSITE" id="PS50222">
    <property type="entry name" value="EF_HAND_2"/>
    <property type="match status" value="1"/>
</dbReference>
<dbReference type="AlphaFoldDB" id="A0A8S1SVR5"/>
<evidence type="ECO:0000259" key="2">
    <source>
        <dbReference type="PROSITE" id="PS50222"/>
    </source>
</evidence>
<dbReference type="GO" id="GO:0046854">
    <property type="term" value="P:phosphatidylinositol phosphate biosynthetic process"/>
    <property type="evidence" value="ECO:0007669"/>
    <property type="project" value="TreeGrafter"/>
</dbReference>
<dbReference type="GO" id="GO:0005524">
    <property type="term" value="F:ATP binding"/>
    <property type="evidence" value="ECO:0007669"/>
    <property type="project" value="UniProtKB-UniRule"/>
</dbReference>
<dbReference type="InterPro" id="IPR023610">
    <property type="entry name" value="PInositol-4/5-P-5/4-kinase"/>
</dbReference>
<keyword evidence="1" id="KW-0067">ATP-binding</keyword>
<sequence length="670" mass="78130">MKRRINFIHTNDKKKFKKYDEYDFSKRRIGFSDKEIKKIRQSIRFLKIAQIGYINYQQFRESLGIMGLANAEFLSLRLFHVIDIEDSNKITFEDFLNYLNILVNGNKQQKAEMSFRFLDISDTGRILQNDIEQLCADILLFWHQITGSKVLPNLSKVEMLIKALGMQSTGEISFSAYLDAYDNISNALDWFEFFNDTETEKQQIHIQEIDNNKLQQSIDNLQDEVLSCIIQLKNSKRGGESIIFDANISQINQLDNKIDGPFYVSIQTPKRPGDVDPSQEISVQYQTNQPQFSLFQNESRMQKIASFGKQDKLMVLDQKKMKKPMSEDFRRATIANIPKKHKAIYFGHENWNLVISMMIGMRACAQALCPLSIELKEKDFQSKYIYNISNSNNQNICYQFVDYAGLVYERIRQIFKISQKHYLTSIGKLTSLSELSSTGKSGSFFYFTDNGDFMIKTISKNEFKLLSRIIQQYYQYIRDYGQTYLSKILGQHVLKAFKDKTLISKTYIIVIVNVFQSPLSIDVRYDLKGSTYGRKTKKANQITDKNVALKDLDFLEDKKKILLDQEFTKSLLSQFKNDVLFLESCSIIDYSLLIGIHSIRHDSNIKNQVVSIDQKEVYFIGIIDILTEYNMQKQIEYSLKHTFVDSNISCVPPREYAMRFLNFIKQNVFL</sequence>
<reference evidence="4" key="1">
    <citation type="submission" date="2021-01" db="EMBL/GenBank/DDBJ databases">
        <authorList>
            <consortium name="Genoscope - CEA"/>
            <person name="William W."/>
        </authorList>
    </citation>
    <scope>NUCLEOTIDE SEQUENCE</scope>
</reference>
<dbReference type="InterPro" id="IPR002498">
    <property type="entry name" value="PInositol-4-P-4/5-kinase_core"/>
</dbReference>
<evidence type="ECO:0000313" key="4">
    <source>
        <dbReference type="EMBL" id="CAD8144995.1"/>
    </source>
</evidence>
<dbReference type="EMBL" id="CAJJDO010000014">
    <property type="protein sequence ID" value="CAD8144995.1"/>
    <property type="molecule type" value="Genomic_DNA"/>
</dbReference>
<dbReference type="Proteomes" id="UP000689195">
    <property type="component" value="Unassembled WGS sequence"/>
</dbReference>
<gene>
    <name evidence="4" type="ORF">PPENT_87.1.T0140018</name>
</gene>
<keyword evidence="1" id="KW-0547">Nucleotide-binding</keyword>
<dbReference type="GO" id="GO:0016308">
    <property type="term" value="F:1-phosphatidylinositol-4-phosphate 5-kinase activity"/>
    <property type="evidence" value="ECO:0007669"/>
    <property type="project" value="TreeGrafter"/>
</dbReference>
<evidence type="ECO:0000313" key="5">
    <source>
        <dbReference type="Proteomes" id="UP000689195"/>
    </source>
</evidence>
<keyword evidence="5" id="KW-1185">Reference proteome</keyword>
<evidence type="ECO:0000256" key="1">
    <source>
        <dbReference type="PROSITE-ProRule" id="PRU00781"/>
    </source>
</evidence>
<keyword evidence="1" id="KW-0418">Kinase</keyword>
<protein>
    <recommendedName>
        <fullName evidence="6">Phosphatidylinositol-4-phosphate 5-kinase</fullName>
    </recommendedName>
</protein>
<dbReference type="CDD" id="cd00139">
    <property type="entry name" value="PIPKc"/>
    <property type="match status" value="1"/>
</dbReference>
<keyword evidence="1" id="KW-0808">Transferase</keyword>
<evidence type="ECO:0008006" key="6">
    <source>
        <dbReference type="Google" id="ProtNLM"/>
    </source>
</evidence>
<dbReference type="PANTHER" id="PTHR23086">
    <property type="entry name" value="PHOSPHATIDYLINOSITOL-4-PHOSPHATE 5-KINASE"/>
    <property type="match status" value="1"/>
</dbReference>
<comment type="caution">
    <text evidence="4">The sequence shown here is derived from an EMBL/GenBank/DDBJ whole genome shotgun (WGS) entry which is preliminary data.</text>
</comment>